<reference evidence="2" key="1">
    <citation type="submission" date="2023-07" db="EMBL/GenBank/DDBJ databases">
        <title>Yangia mangrovi SAOS 153D genome.</title>
        <authorList>
            <person name="Verma A."/>
            <person name="Pal Y."/>
            <person name="Sundharam S."/>
            <person name="Bisht B."/>
            <person name="Srinivasan K."/>
        </authorList>
    </citation>
    <scope>NUCLEOTIDE SEQUENCE [LARGE SCALE GENOMIC DNA]</scope>
    <source>
        <strain evidence="2">SAOS 153D</strain>
    </source>
</reference>
<sequence>MTSDTPENIQDTSPATRRRVYELPTELVERIVEFQKDRGLPSEVEAARRLLDQALKSRDTIESLVGRYLSALGPGIEPGEAAGVVLSGHPLVRGIDFEDDGIAFRFQSPNKDVQIVNVRSSEDIEITTHGNGHYPQTLKLSYDASRPVGHRLDVPDELPF</sequence>
<gene>
    <name evidence="1" type="ORF">CLG85_001635</name>
</gene>
<dbReference type="Proteomes" id="UP000217448">
    <property type="component" value="Unassembled WGS sequence"/>
</dbReference>
<protein>
    <submittedName>
        <fullName evidence="1">Uncharacterized protein</fullName>
    </submittedName>
</protein>
<dbReference type="RefSeq" id="WP_141244403.1">
    <property type="nucleotide sequence ID" value="NZ_NTHN02000002.1"/>
</dbReference>
<name>A0ABT2KGB9_9RHOB</name>
<accession>A0ABT2KGB9</accession>
<keyword evidence="2" id="KW-1185">Reference proteome</keyword>
<comment type="caution">
    <text evidence="1">The sequence shown here is derived from an EMBL/GenBank/DDBJ whole genome shotgun (WGS) entry which is preliminary data.</text>
</comment>
<dbReference type="EMBL" id="NTHN02000002">
    <property type="protein sequence ID" value="MCT4369111.1"/>
    <property type="molecule type" value="Genomic_DNA"/>
</dbReference>
<evidence type="ECO:0000313" key="1">
    <source>
        <dbReference type="EMBL" id="MCT4369111.1"/>
    </source>
</evidence>
<evidence type="ECO:0000313" key="2">
    <source>
        <dbReference type="Proteomes" id="UP000217448"/>
    </source>
</evidence>
<organism evidence="1 2">
    <name type="scientific">Alloyangia mangrovi</name>
    <dbReference type="NCBI Taxonomy" id="1779329"/>
    <lineage>
        <taxon>Bacteria</taxon>
        <taxon>Pseudomonadati</taxon>
        <taxon>Pseudomonadota</taxon>
        <taxon>Alphaproteobacteria</taxon>
        <taxon>Rhodobacterales</taxon>
        <taxon>Roseobacteraceae</taxon>
        <taxon>Alloyangia</taxon>
    </lineage>
</organism>
<proteinExistence type="predicted"/>